<dbReference type="PANTHER" id="PTHR30514">
    <property type="entry name" value="GLUCOKINASE"/>
    <property type="match status" value="1"/>
</dbReference>
<dbReference type="GeneID" id="77462680"/>
<dbReference type="InterPro" id="IPR046348">
    <property type="entry name" value="SIS_dom_sf"/>
</dbReference>
<dbReference type="GO" id="GO:0016853">
    <property type="term" value="F:isomerase activity"/>
    <property type="evidence" value="ECO:0007669"/>
    <property type="project" value="UniProtKB-KW"/>
</dbReference>
<dbReference type="InterPro" id="IPR000281">
    <property type="entry name" value="HTH_RpiR"/>
</dbReference>
<name>A0A380LLS2_9FIRM</name>
<dbReference type="GO" id="GO:1901135">
    <property type="term" value="P:carbohydrate derivative metabolic process"/>
    <property type="evidence" value="ECO:0007669"/>
    <property type="project" value="InterPro"/>
</dbReference>
<dbReference type="Gene3D" id="1.10.10.10">
    <property type="entry name" value="Winged helix-like DNA-binding domain superfamily/Winged helix DNA-binding domain"/>
    <property type="match status" value="1"/>
</dbReference>
<dbReference type="InterPro" id="IPR036388">
    <property type="entry name" value="WH-like_DNA-bd_sf"/>
</dbReference>
<protein>
    <submittedName>
        <fullName evidence="2">SIS (Sugar ISomerase) domain containing transcriptional regulator</fullName>
    </submittedName>
</protein>
<gene>
    <name evidence="2" type="primary">ybbH</name>
    <name evidence="2" type="ORF">NCTC11087_01735</name>
</gene>
<feature type="domain" description="HTH rpiR-type" evidence="1">
    <location>
        <begin position="1"/>
        <end position="76"/>
    </location>
</feature>
<dbReference type="InterPro" id="IPR009057">
    <property type="entry name" value="Homeodomain-like_sf"/>
</dbReference>
<dbReference type="PROSITE" id="PS51071">
    <property type="entry name" value="HTH_RPIR"/>
    <property type="match status" value="1"/>
</dbReference>
<dbReference type="EMBL" id="UHFX01000003">
    <property type="protein sequence ID" value="SUO04808.1"/>
    <property type="molecule type" value="Genomic_DNA"/>
</dbReference>
<dbReference type="GO" id="GO:0003700">
    <property type="term" value="F:DNA-binding transcription factor activity"/>
    <property type="evidence" value="ECO:0007669"/>
    <property type="project" value="InterPro"/>
</dbReference>
<keyword evidence="2" id="KW-0413">Isomerase</keyword>
<evidence type="ECO:0000259" key="1">
    <source>
        <dbReference type="PROSITE" id="PS51071"/>
    </source>
</evidence>
<dbReference type="Proteomes" id="UP000255523">
    <property type="component" value="Unassembled WGS sequence"/>
</dbReference>
<dbReference type="PANTHER" id="PTHR30514:SF10">
    <property type="entry name" value="MURR_RPIR FAMILY TRANSCRIPTIONAL REGULATOR"/>
    <property type="match status" value="1"/>
</dbReference>
<dbReference type="InterPro" id="IPR035472">
    <property type="entry name" value="RpiR-like_SIS"/>
</dbReference>
<reference evidence="2 3" key="1">
    <citation type="submission" date="2018-06" db="EMBL/GenBank/DDBJ databases">
        <authorList>
            <consortium name="Pathogen Informatics"/>
            <person name="Doyle S."/>
        </authorList>
    </citation>
    <scope>NUCLEOTIDE SEQUENCE [LARGE SCALE GENOMIC DNA]</scope>
    <source>
        <strain evidence="2 3">NCTC11087</strain>
    </source>
</reference>
<proteinExistence type="predicted"/>
<accession>A0A380LLS2</accession>
<evidence type="ECO:0000313" key="2">
    <source>
        <dbReference type="EMBL" id="SUO04808.1"/>
    </source>
</evidence>
<dbReference type="Gene3D" id="3.40.50.10490">
    <property type="entry name" value="Glucose-6-phosphate isomerase like protein, domain 1"/>
    <property type="match status" value="1"/>
</dbReference>
<dbReference type="GO" id="GO:0003677">
    <property type="term" value="F:DNA binding"/>
    <property type="evidence" value="ECO:0007669"/>
    <property type="project" value="InterPro"/>
</dbReference>
<dbReference type="Pfam" id="PF01418">
    <property type="entry name" value="HTH_6"/>
    <property type="match status" value="1"/>
</dbReference>
<dbReference type="GO" id="GO:0097367">
    <property type="term" value="F:carbohydrate derivative binding"/>
    <property type="evidence" value="ECO:0007669"/>
    <property type="project" value="InterPro"/>
</dbReference>
<sequence>MTLEKRIRTCKHLTPAETEIAHYILTHAQDVIHMSLQDLSNTLYFSKSAIHRFCKKIGCTGFNDVKVQLSQDLSNHRLTQHDIDVNYPFTKSDLPLDIAEKLAKLYETSVRDTIACLEPSILQNVASLMFHAQRIDIYTHAHNMHVARNFQDQMLTIGKEINCPVSFYEQRLYALASNKKHVALILSYSGKASFILPILKQLDQKQVPVILISRIGCNSYPQYVTYHLALSDTEQLQDRISQYASHIALQYVMDVLFGCIYNLDRENNQNYVWKSMNFMDDRLD</sequence>
<keyword evidence="3" id="KW-1185">Reference proteome</keyword>
<organism evidence="2 3">
    <name type="scientific">Faecalicoccus pleomorphus</name>
    <dbReference type="NCBI Taxonomy" id="1323"/>
    <lineage>
        <taxon>Bacteria</taxon>
        <taxon>Bacillati</taxon>
        <taxon>Bacillota</taxon>
        <taxon>Erysipelotrichia</taxon>
        <taxon>Erysipelotrichales</taxon>
        <taxon>Erysipelotrichaceae</taxon>
        <taxon>Faecalicoccus</taxon>
    </lineage>
</organism>
<dbReference type="RefSeq" id="WP_022790128.1">
    <property type="nucleotide sequence ID" value="NZ_UHFX01000003.1"/>
</dbReference>
<dbReference type="AlphaFoldDB" id="A0A380LLS2"/>
<dbReference type="InterPro" id="IPR047640">
    <property type="entry name" value="RpiR-like"/>
</dbReference>
<evidence type="ECO:0000313" key="3">
    <source>
        <dbReference type="Proteomes" id="UP000255523"/>
    </source>
</evidence>
<dbReference type="CDD" id="cd05013">
    <property type="entry name" value="SIS_RpiR"/>
    <property type="match status" value="1"/>
</dbReference>
<dbReference type="OrthoDB" id="63027at2"/>
<dbReference type="SUPFAM" id="SSF46689">
    <property type="entry name" value="Homeodomain-like"/>
    <property type="match status" value="1"/>
</dbReference>
<dbReference type="SUPFAM" id="SSF53697">
    <property type="entry name" value="SIS domain"/>
    <property type="match status" value="1"/>
</dbReference>